<comment type="caution">
    <text evidence="4">The sequence shown here is derived from an EMBL/GenBank/DDBJ whole genome shotgun (WGS) entry which is preliminary data.</text>
</comment>
<evidence type="ECO:0000259" key="3">
    <source>
        <dbReference type="Pfam" id="PF00144"/>
    </source>
</evidence>
<dbReference type="PANTHER" id="PTHR43283">
    <property type="entry name" value="BETA-LACTAMASE-RELATED"/>
    <property type="match status" value="1"/>
</dbReference>
<dbReference type="OrthoDB" id="428260at2759"/>
<dbReference type="InterPro" id="IPR001466">
    <property type="entry name" value="Beta-lactam-related"/>
</dbReference>
<gene>
    <name evidence="4" type="ORF">UA08_02307</name>
</gene>
<feature type="domain" description="Beta-lactamase-related" evidence="3">
    <location>
        <begin position="7"/>
        <end position="392"/>
    </location>
</feature>
<dbReference type="AlphaFoldDB" id="A0A225AL45"/>
<reference evidence="4 5" key="1">
    <citation type="submission" date="2015-06" db="EMBL/GenBank/DDBJ databases">
        <title>Talaromyces atroroseus IBT 11181 draft genome.</title>
        <authorList>
            <person name="Rasmussen K.B."/>
            <person name="Rasmussen S."/>
            <person name="Petersen B."/>
            <person name="Sicheritz-Ponten T."/>
            <person name="Mortensen U.H."/>
            <person name="Thrane U."/>
        </authorList>
    </citation>
    <scope>NUCLEOTIDE SEQUENCE [LARGE SCALE GENOMIC DNA]</scope>
    <source>
        <strain evidence="4 5">IBT 11181</strain>
    </source>
</reference>
<evidence type="ECO:0000256" key="1">
    <source>
        <dbReference type="ARBA" id="ARBA00009009"/>
    </source>
</evidence>
<evidence type="ECO:0000313" key="5">
    <source>
        <dbReference type="Proteomes" id="UP000214365"/>
    </source>
</evidence>
<dbReference type="PANTHER" id="PTHR43283:SF17">
    <property type="entry name" value="(LOVD), PUTATIVE (AFU_ORTHOLOGUE AFUA_5G00920)-RELATED"/>
    <property type="match status" value="1"/>
</dbReference>
<evidence type="ECO:0000256" key="2">
    <source>
        <dbReference type="ARBA" id="ARBA00022801"/>
    </source>
</evidence>
<keyword evidence="5" id="KW-1185">Reference proteome</keyword>
<comment type="similarity">
    <text evidence="1">Belongs to the class-A beta-lactamase family.</text>
</comment>
<organism evidence="4 5">
    <name type="scientific">Talaromyces atroroseus</name>
    <dbReference type="NCBI Taxonomy" id="1441469"/>
    <lineage>
        <taxon>Eukaryota</taxon>
        <taxon>Fungi</taxon>
        <taxon>Dikarya</taxon>
        <taxon>Ascomycota</taxon>
        <taxon>Pezizomycotina</taxon>
        <taxon>Eurotiomycetes</taxon>
        <taxon>Eurotiomycetidae</taxon>
        <taxon>Eurotiales</taxon>
        <taxon>Trichocomaceae</taxon>
        <taxon>Talaromyces</taxon>
        <taxon>Talaromyces sect. Trachyspermi</taxon>
    </lineage>
</organism>
<protein>
    <recommendedName>
        <fullName evidence="3">Beta-lactamase-related domain-containing protein</fullName>
    </recommendedName>
</protein>
<dbReference type="Pfam" id="PF00144">
    <property type="entry name" value="Beta-lactamase"/>
    <property type="match status" value="1"/>
</dbReference>
<dbReference type="EMBL" id="LFMY01000003">
    <property type="protein sequence ID" value="OKL62291.1"/>
    <property type="molecule type" value="Genomic_DNA"/>
</dbReference>
<evidence type="ECO:0000313" key="4">
    <source>
        <dbReference type="EMBL" id="OKL62291.1"/>
    </source>
</evidence>
<accession>A0A225AL45</accession>
<proteinExistence type="inferred from homology"/>
<dbReference type="STRING" id="1441469.A0A225AL45"/>
<dbReference type="RefSeq" id="XP_020122412.1">
    <property type="nucleotide sequence ID" value="XM_020264334.1"/>
</dbReference>
<keyword evidence="2" id="KW-0378">Hydrolase</keyword>
<dbReference type="InterPro" id="IPR050789">
    <property type="entry name" value="Diverse_Enzym_Activities"/>
</dbReference>
<dbReference type="Gene3D" id="3.40.710.10">
    <property type="entry name" value="DD-peptidase/beta-lactamase superfamily"/>
    <property type="match status" value="1"/>
</dbReference>
<dbReference type="GO" id="GO:0016787">
    <property type="term" value="F:hydrolase activity"/>
    <property type="evidence" value="ECO:0007669"/>
    <property type="project" value="UniProtKB-KW"/>
</dbReference>
<dbReference type="Proteomes" id="UP000214365">
    <property type="component" value="Unassembled WGS sequence"/>
</dbReference>
<dbReference type="SUPFAM" id="SSF56601">
    <property type="entry name" value="beta-lactamase/transpeptidase-like"/>
    <property type="match status" value="1"/>
</dbReference>
<sequence length="413" mass="45557">MATSAIDSILQNAYENGIIPGAVVLAATKDKGVVYSKSLGLRSFEKGSKSEPLQIDDIMGLYSASKLITGIAALQISERGLVDLDEDVAKILPELACLKVLTGMDDHGKPIMEERSAKITLRQLISHSGGVTYDFLTPLLMRYNESQGLDPIRAWTTTVESFSCPLVAQPGTAWKYGTGFEWAGYLVSHLTGMSLEEYTKQNIAAPLGIDDMTYFPRKNESLRSRMVSVTRRDPNVEDGKGKVILDTHPDILGAVQEELGGVGLYTSMNSYMKVLCSLLADDEKLLKKETTAKMFQPQLTPAAQRSLQSNFDHIAKGEEVGVPPYVGTFPQVRYDFGLGGMLSMEDIDSGSLKWRRKGYFFWSGMPNIFWFVDRAAGVCAIFGTQVMPNADEQIRKVINMVEKEVYAKFALQA</sequence>
<dbReference type="GeneID" id="31002062"/>
<name>A0A225AL45_TALAT</name>
<dbReference type="InterPro" id="IPR012338">
    <property type="entry name" value="Beta-lactam/transpept-like"/>
</dbReference>